<evidence type="ECO:0000256" key="4">
    <source>
        <dbReference type="ARBA" id="ARBA00038182"/>
    </source>
</evidence>
<dbReference type="PANTHER" id="PTHR20905:SF1">
    <property type="entry name" value="AT07410P-RELATED"/>
    <property type="match status" value="1"/>
</dbReference>
<name>A0AAN7PHM0_9COLE</name>
<evidence type="ECO:0000313" key="15">
    <source>
        <dbReference type="EMBL" id="KAK4886707.1"/>
    </source>
</evidence>
<dbReference type="PROSITE" id="PS51186">
    <property type="entry name" value="GNAT"/>
    <property type="match status" value="1"/>
</dbReference>
<evidence type="ECO:0000256" key="5">
    <source>
        <dbReference type="ARBA" id="ARBA00039114"/>
    </source>
</evidence>
<keyword evidence="16" id="KW-1185">Reference proteome</keyword>
<evidence type="ECO:0000256" key="13">
    <source>
        <dbReference type="ARBA" id="ARBA00052491"/>
    </source>
</evidence>
<comment type="catalytic activity">
    <reaction evidence="11">
        <text>serotonin + hexadecanoyl-CoA = N-hexadecanoyl-serotonin + CoA + H(+)</text>
        <dbReference type="Rhea" id="RHEA:51384"/>
        <dbReference type="ChEBI" id="CHEBI:15378"/>
        <dbReference type="ChEBI" id="CHEBI:57287"/>
        <dbReference type="ChEBI" id="CHEBI:57379"/>
        <dbReference type="ChEBI" id="CHEBI:134059"/>
        <dbReference type="ChEBI" id="CHEBI:350546"/>
    </reaction>
    <physiologicalReaction direction="left-to-right" evidence="11">
        <dbReference type="Rhea" id="RHEA:51385"/>
    </physiologicalReaction>
</comment>
<dbReference type="Proteomes" id="UP001353858">
    <property type="component" value="Unassembled WGS sequence"/>
</dbReference>
<dbReference type="InterPro" id="IPR000182">
    <property type="entry name" value="GNAT_dom"/>
</dbReference>
<comment type="catalytic activity">
    <reaction evidence="10">
        <text>serotonin + (9Z)-octadecenoyl-CoA = N-(9Z-octadecenoyl)-serotonin + CoA + H(+)</text>
        <dbReference type="Rhea" id="RHEA:51392"/>
        <dbReference type="ChEBI" id="CHEBI:15378"/>
        <dbReference type="ChEBI" id="CHEBI:57287"/>
        <dbReference type="ChEBI" id="CHEBI:57387"/>
        <dbReference type="ChEBI" id="CHEBI:134064"/>
        <dbReference type="ChEBI" id="CHEBI:350546"/>
    </reaction>
    <physiologicalReaction direction="left-to-right" evidence="10">
        <dbReference type="Rhea" id="RHEA:51393"/>
    </physiologicalReaction>
</comment>
<dbReference type="GO" id="GO:0004059">
    <property type="term" value="F:aralkylamine N-acetyltransferase activity"/>
    <property type="evidence" value="ECO:0007669"/>
    <property type="project" value="UniProtKB-EC"/>
</dbReference>
<organism evidence="15 16">
    <name type="scientific">Aquatica leii</name>
    <dbReference type="NCBI Taxonomy" id="1421715"/>
    <lineage>
        <taxon>Eukaryota</taxon>
        <taxon>Metazoa</taxon>
        <taxon>Ecdysozoa</taxon>
        <taxon>Arthropoda</taxon>
        <taxon>Hexapoda</taxon>
        <taxon>Insecta</taxon>
        <taxon>Pterygota</taxon>
        <taxon>Neoptera</taxon>
        <taxon>Endopterygota</taxon>
        <taxon>Coleoptera</taxon>
        <taxon>Polyphaga</taxon>
        <taxon>Elateriformia</taxon>
        <taxon>Elateroidea</taxon>
        <taxon>Lampyridae</taxon>
        <taxon>Luciolinae</taxon>
        <taxon>Aquatica</taxon>
    </lineage>
</organism>
<reference evidence="16" key="1">
    <citation type="submission" date="2023-01" db="EMBL/GenBank/DDBJ databases">
        <title>Key to firefly adult light organ development and bioluminescence: homeobox transcription factors regulate luciferase expression and transportation to peroxisome.</title>
        <authorList>
            <person name="Fu X."/>
        </authorList>
    </citation>
    <scope>NUCLEOTIDE SEQUENCE [LARGE SCALE GENOMIC DNA]</scope>
</reference>
<comment type="catalytic activity">
    <reaction evidence="13">
        <text>serotonin + acetyl-CoA = N-acetylserotonin + CoA + H(+)</text>
        <dbReference type="Rhea" id="RHEA:25217"/>
        <dbReference type="ChEBI" id="CHEBI:15378"/>
        <dbReference type="ChEBI" id="CHEBI:17697"/>
        <dbReference type="ChEBI" id="CHEBI:57287"/>
        <dbReference type="ChEBI" id="CHEBI:57288"/>
        <dbReference type="ChEBI" id="CHEBI:350546"/>
        <dbReference type="EC" id="2.3.1.87"/>
    </reaction>
    <physiologicalReaction direction="left-to-right" evidence="13">
        <dbReference type="Rhea" id="RHEA:25218"/>
    </physiologicalReaction>
</comment>
<accession>A0AAN7PHM0</accession>
<evidence type="ECO:0000256" key="9">
    <source>
        <dbReference type="ARBA" id="ARBA00051711"/>
    </source>
</evidence>
<gene>
    <name evidence="15" type="ORF">RN001_002978</name>
</gene>
<comment type="catalytic activity">
    <reaction evidence="9">
        <text>dopamine + acetyl-CoA = N-acetyldopamine + CoA + H(+)</text>
        <dbReference type="Rhea" id="RHEA:51388"/>
        <dbReference type="ChEBI" id="CHEBI:15378"/>
        <dbReference type="ChEBI" id="CHEBI:57287"/>
        <dbReference type="ChEBI" id="CHEBI:57288"/>
        <dbReference type="ChEBI" id="CHEBI:59905"/>
        <dbReference type="ChEBI" id="CHEBI:125678"/>
    </reaction>
    <physiologicalReaction direction="left-to-right" evidence="9">
        <dbReference type="Rhea" id="RHEA:51389"/>
    </physiologicalReaction>
</comment>
<dbReference type="FunFam" id="3.40.630.30:FF:000046">
    <property type="entry name" value="Dopamine N-acetyltransferase"/>
    <property type="match status" value="1"/>
</dbReference>
<comment type="pathway">
    <text evidence="3">Aromatic compound metabolism; melatonin biosynthesis; melatonin from serotonin: step 1/2.</text>
</comment>
<evidence type="ECO:0000313" key="16">
    <source>
        <dbReference type="Proteomes" id="UP001353858"/>
    </source>
</evidence>
<comment type="catalytic activity">
    <reaction evidence="6">
        <text>dopamine + (9Z)-octadecenoyl-CoA = N-(9Z-octadecanoyl)-dopamine + CoA + H(+)</text>
        <dbReference type="Rhea" id="RHEA:51380"/>
        <dbReference type="ChEBI" id="CHEBI:15378"/>
        <dbReference type="ChEBI" id="CHEBI:31883"/>
        <dbReference type="ChEBI" id="CHEBI:57287"/>
        <dbReference type="ChEBI" id="CHEBI:57387"/>
        <dbReference type="ChEBI" id="CHEBI:59905"/>
    </reaction>
    <physiologicalReaction direction="left-to-right" evidence="6">
        <dbReference type="Rhea" id="RHEA:51381"/>
    </physiologicalReaction>
</comment>
<sequence length="221" mass="24979">MATKAEYKVRVITEDDTEAVLVHLREFFFKNEPINESVKLLENESSRCIDLERYCIKAMHGGISYVAVTDTEKIISVSLNIISALDEVDSEEIEYSDPKFLIVDKFLTIAGGNGTKAILKKFPNCKKVWDVKVLSTDSQWRGKGIAGVLLDLSRKTAYEKGCDLIRMDCSSYYSARVAEKLGFELVHEMLFDDYREDGKPVFAIPHPHTSATTYVQKILPP</sequence>
<comment type="catalytic activity">
    <reaction evidence="8">
        <text>serotonin + (5Z,8Z,11Z,14Z)-eicosatetraenoyl-CoA = N-[(5Z,8Z,11Z,14Z)-eicosatetraenoyl]-serotonin + CoA + H(+)</text>
        <dbReference type="Rhea" id="RHEA:51396"/>
        <dbReference type="ChEBI" id="CHEBI:15378"/>
        <dbReference type="ChEBI" id="CHEBI:57287"/>
        <dbReference type="ChEBI" id="CHEBI:57368"/>
        <dbReference type="ChEBI" id="CHEBI:132255"/>
        <dbReference type="ChEBI" id="CHEBI:350546"/>
    </reaction>
    <physiologicalReaction direction="left-to-right" evidence="8">
        <dbReference type="Rhea" id="RHEA:51397"/>
    </physiologicalReaction>
</comment>
<keyword evidence="1" id="KW-0808">Transferase</keyword>
<evidence type="ECO:0000256" key="10">
    <source>
        <dbReference type="ARBA" id="ARBA00051823"/>
    </source>
</evidence>
<dbReference type="AlphaFoldDB" id="A0AAN7PHM0"/>
<evidence type="ECO:0000259" key="14">
    <source>
        <dbReference type="PROSITE" id="PS51186"/>
    </source>
</evidence>
<dbReference type="Gene3D" id="3.40.630.30">
    <property type="match status" value="1"/>
</dbReference>
<evidence type="ECO:0000256" key="8">
    <source>
        <dbReference type="ARBA" id="ARBA00051284"/>
    </source>
</evidence>
<dbReference type="PANTHER" id="PTHR20905">
    <property type="entry name" value="N-ACETYLTRANSFERASE-RELATED"/>
    <property type="match status" value="1"/>
</dbReference>
<dbReference type="EMBL" id="JARPUR010000001">
    <property type="protein sequence ID" value="KAK4886707.1"/>
    <property type="molecule type" value="Genomic_DNA"/>
</dbReference>
<evidence type="ECO:0000256" key="2">
    <source>
        <dbReference type="ARBA" id="ARBA00023315"/>
    </source>
</evidence>
<evidence type="ECO:0000256" key="3">
    <source>
        <dbReference type="ARBA" id="ARBA00037926"/>
    </source>
</evidence>
<dbReference type="SUPFAM" id="SSF55729">
    <property type="entry name" value="Acyl-CoA N-acyltransferases (Nat)"/>
    <property type="match status" value="1"/>
</dbReference>
<evidence type="ECO:0000256" key="12">
    <source>
        <dbReference type="ARBA" id="ARBA00052335"/>
    </source>
</evidence>
<evidence type="ECO:0000256" key="6">
    <source>
        <dbReference type="ARBA" id="ARBA00050189"/>
    </source>
</evidence>
<keyword evidence="2" id="KW-0012">Acyltransferase</keyword>
<dbReference type="CDD" id="cd04301">
    <property type="entry name" value="NAT_SF"/>
    <property type="match status" value="1"/>
</dbReference>
<dbReference type="InterPro" id="IPR016181">
    <property type="entry name" value="Acyl_CoA_acyltransferase"/>
</dbReference>
<comment type="caution">
    <text evidence="15">The sequence shown here is derived from an EMBL/GenBank/DDBJ whole genome shotgun (WGS) entry which is preliminary data.</text>
</comment>
<evidence type="ECO:0000256" key="7">
    <source>
        <dbReference type="ARBA" id="ARBA00050849"/>
    </source>
</evidence>
<feature type="domain" description="N-acetyltransferase" evidence="14">
    <location>
        <begin position="61"/>
        <end position="207"/>
    </location>
</feature>
<dbReference type="EC" id="2.3.1.87" evidence="5"/>
<evidence type="ECO:0000256" key="1">
    <source>
        <dbReference type="ARBA" id="ARBA00022679"/>
    </source>
</evidence>
<protein>
    <recommendedName>
        <fullName evidence="5">aralkylamine N-acetyltransferase</fullName>
        <ecNumber evidence="5">2.3.1.87</ecNumber>
    </recommendedName>
</protein>
<proteinExistence type="inferred from homology"/>
<evidence type="ECO:0000256" key="11">
    <source>
        <dbReference type="ARBA" id="ARBA00052178"/>
    </source>
</evidence>
<comment type="catalytic activity">
    <reaction evidence="7">
        <text>serotonin + octadecanoyl-CoA = N-octadecanoyl-serotonin + CoA + H(+)</text>
        <dbReference type="Rhea" id="RHEA:51400"/>
        <dbReference type="ChEBI" id="CHEBI:15378"/>
        <dbReference type="ChEBI" id="CHEBI:57287"/>
        <dbReference type="ChEBI" id="CHEBI:57394"/>
        <dbReference type="ChEBI" id="CHEBI:134065"/>
        <dbReference type="ChEBI" id="CHEBI:350546"/>
    </reaction>
    <physiologicalReaction direction="left-to-right" evidence="7">
        <dbReference type="Rhea" id="RHEA:51401"/>
    </physiologicalReaction>
</comment>
<comment type="similarity">
    <text evidence="4">Belongs to the acetyltransferase family. AANAT subfamily.</text>
</comment>
<comment type="catalytic activity">
    <reaction evidence="12">
        <text>dopamine + hexadecanoyl-CoA = N-hexadecanoyl-dopamine + CoA + H(+)</text>
        <dbReference type="Rhea" id="RHEA:51376"/>
        <dbReference type="ChEBI" id="CHEBI:15378"/>
        <dbReference type="ChEBI" id="CHEBI:57287"/>
        <dbReference type="ChEBI" id="CHEBI:57379"/>
        <dbReference type="ChEBI" id="CHEBI:59905"/>
        <dbReference type="ChEBI" id="CHEBI:134058"/>
    </reaction>
    <physiologicalReaction direction="left-to-right" evidence="12">
        <dbReference type="Rhea" id="RHEA:51377"/>
    </physiologicalReaction>
</comment>